<dbReference type="EMBL" id="JAAGSC010000031">
    <property type="protein sequence ID" value="NDY94735.1"/>
    <property type="molecule type" value="Genomic_DNA"/>
</dbReference>
<dbReference type="PANTHER" id="PTHR32071">
    <property type="entry name" value="TRANSCRIPTIONAL REGULATORY PROTEIN"/>
    <property type="match status" value="1"/>
</dbReference>
<dbReference type="GO" id="GO:0006355">
    <property type="term" value="P:regulation of DNA-templated transcription"/>
    <property type="evidence" value="ECO:0007669"/>
    <property type="project" value="InterPro"/>
</dbReference>
<dbReference type="InterPro" id="IPR025662">
    <property type="entry name" value="Sigma_54_int_dom_ATP-bd_1"/>
</dbReference>
<dbReference type="FunFam" id="3.40.50.300:FF:000006">
    <property type="entry name" value="DNA-binding transcriptional regulator NtrC"/>
    <property type="match status" value="1"/>
</dbReference>
<protein>
    <submittedName>
        <fullName evidence="9">Sigma-54-dependent Fis family transcriptional regulator</fullName>
    </submittedName>
</protein>
<dbReference type="InterPro" id="IPR009057">
    <property type="entry name" value="Homeodomain-like_sf"/>
</dbReference>
<dbReference type="Gene3D" id="1.10.10.60">
    <property type="entry name" value="Homeodomain-like"/>
    <property type="match status" value="1"/>
</dbReference>
<accession>A0A845V431</accession>
<dbReference type="InterPro" id="IPR002078">
    <property type="entry name" value="Sigma_54_int"/>
</dbReference>
<dbReference type="PROSITE" id="PS00676">
    <property type="entry name" value="SIGMA54_INTERACT_2"/>
    <property type="match status" value="1"/>
</dbReference>
<dbReference type="PROSITE" id="PS50045">
    <property type="entry name" value="SIGMA54_INTERACT_4"/>
    <property type="match status" value="1"/>
</dbReference>
<dbReference type="InterPro" id="IPR058031">
    <property type="entry name" value="AAA_lid_NorR"/>
</dbReference>
<dbReference type="PROSITE" id="PS00675">
    <property type="entry name" value="SIGMA54_INTERACT_1"/>
    <property type="match status" value="1"/>
</dbReference>
<dbReference type="GO" id="GO:0000160">
    <property type="term" value="P:phosphorelay signal transduction system"/>
    <property type="evidence" value="ECO:0007669"/>
    <property type="project" value="InterPro"/>
</dbReference>
<dbReference type="SUPFAM" id="SSF52172">
    <property type="entry name" value="CheY-like"/>
    <property type="match status" value="1"/>
</dbReference>
<evidence type="ECO:0000313" key="10">
    <source>
        <dbReference type="Proteomes" id="UP000484885"/>
    </source>
</evidence>
<dbReference type="InterPro" id="IPR025943">
    <property type="entry name" value="Sigma_54_int_dom_ATP-bd_2"/>
</dbReference>
<comment type="caution">
    <text evidence="9">The sequence shown here is derived from an EMBL/GenBank/DDBJ whole genome shotgun (WGS) entry which is preliminary data.</text>
</comment>
<organism evidence="9 10">
    <name type="scientific">Wenzhouxiangella limi</name>
    <dbReference type="NCBI Taxonomy" id="2707351"/>
    <lineage>
        <taxon>Bacteria</taxon>
        <taxon>Pseudomonadati</taxon>
        <taxon>Pseudomonadota</taxon>
        <taxon>Gammaproteobacteria</taxon>
        <taxon>Chromatiales</taxon>
        <taxon>Wenzhouxiangellaceae</taxon>
        <taxon>Wenzhouxiangella</taxon>
    </lineage>
</organism>
<proteinExistence type="predicted"/>
<dbReference type="AlphaFoldDB" id="A0A845V431"/>
<evidence type="ECO:0000313" key="9">
    <source>
        <dbReference type="EMBL" id="NDY94735.1"/>
    </source>
</evidence>
<dbReference type="Pfam" id="PF00158">
    <property type="entry name" value="Sigma54_activat"/>
    <property type="match status" value="1"/>
</dbReference>
<keyword evidence="3" id="KW-0805">Transcription regulation</keyword>
<reference evidence="9 10" key="1">
    <citation type="submission" date="2020-02" db="EMBL/GenBank/DDBJ databases">
        <authorList>
            <person name="Zhang X.-Y."/>
        </authorList>
    </citation>
    <scope>NUCLEOTIDE SEQUENCE [LARGE SCALE GENOMIC DNA]</scope>
    <source>
        <strain evidence="9 10">C33</strain>
    </source>
</reference>
<dbReference type="GO" id="GO:0043565">
    <property type="term" value="F:sequence-specific DNA binding"/>
    <property type="evidence" value="ECO:0007669"/>
    <property type="project" value="InterPro"/>
</dbReference>
<dbReference type="SUPFAM" id="SSF52540">
    <property type="entry name" value="P-loop containing nucleoside triphosphate hydrolases"/>
    <property type="match status" value="1"/>
</dbReference>
<keyword evidence="5" id="KW-0804">Transcription</keyword>
<name>A0A845V431_9GAMM</name>
<keyword evidence="4" id="KW-0238">DNA-binding</keyword>
<evidence type="ECO:0000256" key="5">
    <source>
        <dbReference type="ARBA" id="ARBA00023163"/>
    </source>
</evidence>
<dbReference type="PROSITE" id="PS50110">
    <property type="entry name" value="RESPONSE_REGULATORY"/>
    <property type="match status" value="1"/>
</dbReference>
<evidence type="ECO:0000259" key="7">
    <source>
        <dbReference type="PROSITE" id="PS50045"/>
    </source>
</evidence>
<evidence type="ECO:0000259" key="8">
    <source>
        <dbReference type="PROSITE" id="PS50110"/>
    </source>
</evidence>
<keyword evidence="1" id="KW-0547">Nucleotide-binding</keyword>
<feature type="domain" description="Sigma-54 factor interaction" evidence="7">
    <location>
        <begin position="145"/>
        <end position="374"/>
    </location>
</feature>
<evidence type="ECO:0000256" key="6">
    <source>
        <dbReference type="PROSITE-ProRule" id="PRU00169"/>
    </source>
</evidence>
<dbReference type="InterPro" id="IPR011006">
    <property type="entry name" value="CheY-like_superfamily"/>
</dbReference>
<keyword evidence="10" id="KW-1185">Reference proteome</keyword>
<dbReference type="Pfam" id="PF25601">
    <property type="entry name" value="AAA_lid_14"/>
    <property type="match status" value="1"/>
</dbReference>
<evidence type="ECO:0000256" key="3">
    <source>
        <dbReference type="ARBA" id="ARBA00023015"/>
    </source>
</evidence>
<dbReference type="PANTHER" id="PTHR32071:SF117">
    <property type="entry name" value="PTS-DEPENDENT DIHYDROXYACETONE KINASE OPERON REGULATORY PROTEIN-RELATED"/>
    <property type="match status" value="1"/>
</dbReference>
<dbReference type="Gene3D" id="1.10.8.60">
    <property type="match status" value="1"/>
</dbReference>
<evidence type="ECO:0000256" key="2">
    <source>
        <dbReference type="ARBA" id="ARBA00022840"/>
    </source>
</evidence>
<dbReference type="InterPro" id="IPR025944">
    <property type="entry name" value="Sigma_54_int_dom_CS"/>
</dbReference>
<dbReference type="GO" id="GO:0005524">
    <property type="term" value="F:ATP binding"/>
    <property type="evidence" value="ECO:0007669"/>
    <property type="project" value="UniProtKB-KW"/>
</dbReference>
<evidence type="ECO:0000256" key="1">
    <source>
        <dbReference type="ARBA" id="ARBA00022741"/>
    </source>
</evidence>
<dbReference type="PRINTS" id="PR01590">
    <property type="entry name" value="HTHFIS"/>
</dbReference>
<dbReference type="SMART" id="SM00382">
    <property type="entry name" value="AAA"/>
    <property type="match status" value="1"/>
</dbReference>
<dbReference type="InterPro" id="IPR003593">
    <property type="entry name" value="AAA+_ATPase"/>
</dbReference>
<dbReference type="PROSITE" id="PS00688">
    <property type="entry name" value="SIGMA54_INTERACT_3"/>
    <property type="match status" value="1"/>
</dbReference>
<dbReference type="Pfam" id="PF02954">
    <property type="entry name" value="HTH_8"/>
    <property type="match status" value="1"/>
</dbReference>
<dbReference type="InterPro" id="IPR027417">
    <property type="entry name" value="P-loop_NTPase"/>
</dbReference>
<dbReference type="InterPro" id="IPR002197">
    <property type="entry name" value="HTH_Fis"/>
</dbReference>
<dbReference type="RefSeq" id="WP_164210120.1">
    <property type="nucleotide sequence ID" value="NZ_JAAGSC010000031.1"/>
</dbReference>
<sequence length="460" mass="50630">MSAADSTILVVEDDQALAELLIEELEAEGYIAQAFGSAEEALEWIERRRPDLVVSDLQLPGKDGLALIEDLKALDFQPAVLMISAYGTVDRAVAALKAGADNFLTKPLDMDHFLLSVERLLANRRLQDQVRRYRGLLDAPDFHGLEGNSPAMQSLIDRIQRIALADGPVLISGESGTGKDLVARAIHAESGRAARPFLAVNCAGVPAELLESEFFGHAAGAFSGAEQARPGLFREAEGGTLFLDEIGEMPLALQAKLLRALQDGRVRPVGADREHQVDVRVIAATNVDLASKAASGEFREDLYYRLEAFQLLLPPLRERGDDLELLAMRFLGRFAAARQRPARRLSERALAAMKRYSWPGNVRELRNAMERAVAFCDDDEVRPEHLPERVRKPSAPAVSVAADIPAAVLEGDMLPSLAQLRQRYVQYVLERVDGNKRRAAALLGVGRRTLYRWLEETGVE</sequence>
<dbReference type="CDD" id="cd00009">
    <property type="entry name" value="AAA"/>
    <property type="match status" value="1"/>
</dbReference>
<feature type="domain" description="Response regulatory" evidence="8">
    <location>
        <begin position="7"/>
        <end position="121"/>
    </location>
</feature>
<feature type="modified residue" description="4-aspartylphosphate" evidence="6">
    <location>
        <position position="56"/>
    </location>
</feature>
<evidence type="ECO:0000256" key="4">
    <source>
        <dbReference type="ARBA" id="ARBA00023125"/>
    </source>
</evidence>
<dbReference type="InterPro" id="IPR001789">
    <property type="entry name" value="Sig_transdc_resp-reg_receiver"/>
</dbReference>
<dbReference type="SMART" id="SM00448">
    <property type="entry name" value="REC"/>
    <property type="match status" value="1"/>
</dbReference>
<keyword evidence="6" id="KW-0597">Phosphoprotein</keyword>
<dbReference type="Proteomes" id="UP000484885">
    <property type="component" value="Unassembled WGS sequence"/>
</dbReference>
<keyword evidence="2" id="KW-0067">ATP-binding</keyword>
<dbReference type="Gene3D" id="3.40.50.300">
    <property type="entry name" value="P-loop containing nucleotide triphosphate hydrolases"/>
    <property type="match status" value="1"/>
</dbReference>
<dbReference type="Pfam" id="PF00072">
    <property type="entry name" value="Response_reg"/>
    <property type="match status" value="1"/>
</dbReference>
<dbReference type="Gene3D" id="3.40.50.2300">
    <property type="match status" value="1"/>
</dbReference>
<dbReference type="SUPFAM" id="SSF46689">
    <property type="entry name" value="Homeodomain-like"/>
    <property type="match status" value="1"/>
</dbReference>
<gene>
    <name evidence="9" type="ORF">G3I74_03200</name>
</gene>